<proteinExistence type="predicted"/>
<gene>
    <name evidence="1" type="primary">hemP</name>
    <name evidence="1" type="ORF">D7S86_06260</name>
</gene>
<dbReference type="OrthoDB" id="5348353at2"/>
<comment type="caution">
    <text evidence="1">The sequence shown here is derived from an EMBL/GenBank/DDBJ whole genome shotgun (WGS) entry which is preliminary data.</text>
</comment>
<keyword evidence="2" id="KW-1185">Reference proteome</keyword>
<dbReference type="RefSeq" id="WP_121084648.1">
    <property type="nucleotide sequence ID" value="NZ_RBZU01000002.1"/>
</dbReference>
<name>A0A494Y490_9BURK</name>
<dbReference type="Gene3D" id="2.10.70.10">
    <property type="entry name" value="Complement Module, domain 1"/>
    <property type="match status" value="1"/>
</dbReference>
<dbReference type="Proteomes" id="UP000270342">
    <property type="component" value="Unassembled WGS sequence"/>
</dbReference>
<accession>A0A494Y490</accession>
<organism evidence="1 2">
    <name type="scientific">Pararobbsia silviterrae</name>
    <dbReference type="NCBI Taxonomy" id="1792498"/>
    <lineage>
        <taxon>Bacteria</taxon>
        <taxon>Pseudomonadati</taxon>
        <taxon>Pseudomonadota</taxon>
        <taxon>Betaproteobacteria</taxon>
        <taxon>Burkholderiales</taxon>
        <taxon>Burkholderiaceae</taxon>
        <taxon>Pararobbsia</taxon>
    </lineage>
</organism>
<dbReference type="AlphaFoldDB" id="A0A494Y490"/>
<evidence type="ECO:0000313" key="2">
    <source>
        <dbReference type="Proteomes" id="UP000270342"/>
    </source>
</evidence>
<dbReference type="InterPro" id="IPR019600">
    <property type="entry name" value="Hemin_uptake_protein_HemP"/>
</dbReference>
<dbReference type="EMBL" id="RBZU01000002">
    <property type="protein sequence ID" value="RKP57559.1"/>
    <property type="molecule type" value="Genomic_DNA"/>
</dbReference>
<dbReference type="Pfam" id="PF10636">
    <property type="entry name" value="hemP"/>
    <property type="match status" value="1"/>
</dbReference>
<protein>
    <submittedName>
        <fullName evidence="1">Hemin uptake protein HemP</fullName>
    </submittedName>
</protein>
<evidence type="ECO:0000313" key="1">
    <source>
        <dbReference type="EMBL" id="RKP57559.1"/>
    </source>
</evidence>
<sequence>MNLSNPLSRPKLKLRSAIANKDAGGAPAQTGERALSSATLLQGQTTVNIHHNGVRYQLRSTRNGGLILTK</sequence>
<reference evidence="1 2" key="1">
    <citation type="submission" date="2018-10" db="EMBL/GenBank/DDBJ databases">
        <title>Robbsia sp. DHC34, isolated from soil.</title>
        <authorList>
            <person name="Gao Z.-H."/>
            <person name="Qiu L.-H."/>
        </authorList>
    </citation>
    <scope>NUCLEOTIDE SEQUENCE [LARGE SCALE GENOMIC DNA]</scope>
    <source>
        <strain evidence="1 2">DHC34</strain>
    </source>
</reference>